<evidence type="ECO:0000256" key="15">
    <source>
        <dbReference type="PROSITE-ProRule" id="PRU10144"/>
    </source>
</evidence>
<feature type="signal peptide" evidence="17">
    <location>
        <begin position="1"/>
        <end position="30"/>
    </location>
</feature>
<proteinExistence type="inferred from homology"/>
<dbReference type="RefSeq" id="WP_116517493.1">
    <property type="nucleotide sequence ID" value="NZ_JACCEX010000001.1"/>
</dbReference>
<dbReference type="InterPro" id="IPR036942">
    <property type="entry name" value="Beta-barrel_TonB_sf"/>
</dbReference>
<gene>
    <name evidence="20" type="ORF">C7440_0697</name>
</gene>
<keyword evidence="8" id="KW-0408">Iron</keyword>
<dbReference type="SUPFAM" id="SSF56935">
    <property type="entry name" value="Porins"/>
    <property type="match status" value="1"/>
</dbReference>
<feature type="chain" id="PRO_5015421855" evidence="17">
    <location>
        <begin position="31"/>
        <end position="710"/>
    </location>
</feature>
<sequence>MPKNSPCVFNASVGFAIVLTMLGAFGGAQAQSAQTLPSITVQGQGEDSLPLAAPGGQAATGARLGMLGNADILDAPVSINSYTAQVIQDRQARTLADVLQNDPSVRFTTNSGHMLEHFKMRGMDVNGPSVALNGLVGLALGGHVPTEFIERVEVLRGPSTLLGGMSPDENMGGTINLVTKRATAEPITEFTTSYSSKSYFQGHVDVGRRLGDEQRVGIRFNGVYGSGETGVDGQKKGRRLGALALDYRGDKWGLKLDAYTNREKIENGSQGMYGLLSGRGIVGVGKLVDVPDARSNMFRGTHGDYQTDGVMLRGDFEINQNLSAYAAVGAANSWGRGLMFGTRVIVNDTAGNATGFVYNVNTVNRGRVAETGLKGTFKTGGVIHNVTTSASWLSYKTGTNNNASQGWPQNIYNPVRPPVFPEDPGVPDFNGFDDILTSFALADTMDIADGKVLFTVGARLQRVRQKISDYDESKLSPSVGLVVKPWGENTSLFANYMEGLSPGDMVPYNFGYANEGQSFKPLQTKQVEFGIKQRLGSYTHTISAFQIDRPTLIDVEEGGKLYMTEGGKKRVRGVEWTAFGKLTDTVSLLGGVSYIDAKQRDTGFQTWGAPKWSANLGLDWETPVNGLSLGGRVVYTGKQWADSGNTIELPSWHRFDLSARYATKVASVPVTFNLYVENLTGREYWSGLFSDGYLMPASPRTVRLAATFQF</sequence>
<evidence type="ECO:0000256" key="7">
    <source>
        <dbReference type="ARBA" id="ARBA00022729"/>
    </source>
</evidence>
<evidence type="ECO:0000259" key="19">
    <source>
        <dbReference type="Pfam" id="PF07715"/>
    </source>
</evidence>
<keyword evidence="3 14" id="KW-0813">Transport</keyword>
<dbReference type="Gene3D" id="2.170.130.10">
    <property type="entry name" value="TonB-dependent receptor, plug domain"/>
    <property type="match status" value="1"/>
</dbReference>
<keyword evidence="21" id="KW-1185">Reference proteome</keyword>
<dbReference type="InterPro" id="IPR010917">
    <property type="entry name" value="TonB_rcpt_CS"/>
</dbReference>
<dbReference type="Pfam" id="PF00593">
    <property type="entry name" value="TonB_dep_Rec_b-barrel"/>
    <property type="match status" value="1"/>
</dbReference>
<comment type="subcellular location">
    <subcellularLocation>
        <location evidence="1 14">Cell outer membrane</location>
        <topology evidence="1 14">Multi-pass membrane protein</topology>
    </subcellularLocation>
</comment>
<feature type="domain" description="TonB-dependent receptor-like beta-barrel" evidence="18">
    <location>
        <begin position="278"/>
        <end position="679"/>
    </location>
</feature>
<dbReference type="GO" id="GO:0038023">
    <property type="term" value="F:signaling receptor activity"/>
    <property type="evidence" value="ECO:0007669"/>
    <property type="project" value="InterPro"/>
</dbReference>
<evidence type="ECO:0000256" key="1">
    <source>
        <dbReference type="ARBA" id="ARBA00004571"/>
    </source>
</evidence>
<evidence type="ECO:0000256" key="16">
    <source>
        <dbReference type="RuleBase" id="RU003357"/>
    </source>
</evidence>
<dbReference type="STRING" id="1231391.GCA_000308195_03234"/>
<dbReference type="PANTHER" id="PTHR32552:SF82">
    <property type="entry name" value="FCUA PROTEIN"/>
    <property type="match status" value="1"/>
</dbReference>
<keyword evidence="10 16" id="KW-0798">TonB box</keyword>
<organism evidence="20 21">
    <name type="scientific">Pusillimonas noertemannii</name>
    <dbReference type="NCBI Taxonomy" id="305977"/>
    <lineage>
        <taxon>Bacteria</taxon>
        <taxon>Pseudomonadati</taxon>
        <taxon>Pseudomonadota</taxon>
        <taxon>Betaproteobacteria</taxon>
        <taxon>Burkholderiales</taxon>
        <taxon>Alcaligenaceae</taxon>
        <taxon>Pusillimonas</taxon>
    </lineage>
</organism>
<keyword evidence="7 17" id="KW-0732">Signal</keyword>
<dbReference type="NCBIfam" id="TIGR01783">
    <property type="entry name" value="TonB-siderophor"/>
    <property type="match status" value="1"/>
</dbReference>
<dbReference type="GO" id="GO:0015891">
    <property type="term" value="P:siderophore transport"/>
    <property type="evidence" value="ECO:0007669"/>
    <property type="project" value="InterPro"/>
</dbReference>
<keyword evidence="11 14" id="KW-0472">Membrane</keyword>
<keyword evidence="9" id="KW-0406">Ion transport</keyword>
<evidence type="ECO:0000256" key="17">
    <source>
        <dbReference type="SAM" id="SignalP"/>
    </source>
</evidence>
<dbReference type="CDD" id="cd01347">
    <property type="entry name" value="ligand_gated_channel"/>
    <property type="match status" value="1"/>
</dbReference>
<keyword evidence="5" id="KW-0410">Iron transport</keyword>
<dbReference type="PROSITE" id="PS01156">
    <property type="entry name" value="TONB_DEPENDENT_REC_2"/>
    <property type="match status" value="1"/>
</dbReference>
<keyword evidence="6 14" id="KW-0812">Transmembrane</keyword>
<dbReference type="PANTHER" id="PTHR32552">
    <property type="entry name" value="FERRICHROME IRON RECEPTOR-RELATED"/>
    <property type="match status" value="1"/>
</dbReference>
<evidence type="ECO:0000313" key="20">
    <source>
        <dbReference type="EMBL" id="PVY68302.1"/>
    </source>
</evidence>
<evidence type="ECO:0000256" key="11">
    <source>
        <dbReference type="ARBA" id="ARBA00023136"/>
    </source>
</evidence>
<reference evidence="20 21" key="1">
    <citation type="submission" date="2018-04" db="EMBL/GenBank/DDBJ databases">
        <title>Genomic Encyclopedia of Type Strains, Phase IV (KMG-IV): sequencing the most valuable type-strain genomes for metagenomic binning, comparative biology and taxonomic classification.</title>
        <authorList>
            <person name="Goeker M."/>
        </authorList>
    </citation>
    <scope>NUCLEOTIDE SEQUENCE [LARGE SCALE GENOMIC DNA]</scope>
    <source>
        <strain evidence="20 21">DSM 10065</strain>
    </source>
</reference>
<dbReference type="InterPro" id="IPR010105">
    <property type="entry name" value="TonB_sidphr_rcpt"/>
</dbReference>
<evidence type="ECO:0000259" key="18">
    <source>
        <dbReference type="Pfam" id="PF00593"/>
    </source>
</evidence>
<dbReference type="Pfam" id="PF07715">
    <property type="entry name" value="Plug"/>
    <property type="match status" value="1"/>
</dbReference>
<evidence type="ECO:0000256" key="5">
    <source>
        <dbReference type="ARBA" id="ARBA00022496"/>
    </source>
</evidence>
<keyword evidence="12 20" id="KW-0675">Receptor</keyword>
<comment type="similarity">
    <text evidence="2 14 16">Belongs to the TonB-dependent receptor family.</text>
</comment>
<dbReference type="PROSITE" id="PS52016">
    <property type="entry name" value="TONB_DEPENDENT_REC_3"/>
    <property type="match status" value="1"/>
</dbReference>
<comment type="caution">
    <text evidence="20">The sequence shown here is derived from an EMBL/GenBank/DDBJ whole genome shotgun (WGS) entry which is preliminary data.</text>
</comment>
<dbReference type="Gene3D" id="2.40.170.20">
    <property type="entry name" value="TonB-dependent receptor, beta-barrel domain"/>
    <property type="match status" value="1"/>
</dbReference>
<evidence type="ECO:0000313" key="21">
    <source>
        <dbReference type="Proteomes" id="UP000246145"/>
    </source>
</evidence>
<keyword evidence="4 14" id="KW-1134">Transmembrane beta strand</keyword>
<dbReference type="Proteomes" id="UP000246145">
    <property type="component" value="Unassembled WGS sequence"/>
</dbReference>
<evidence type="ECO:0000256" key="4">
    <source>
        <dbReference type="ARBA" id="ARBA00022452"/>
    </source>
</evidence>
<evidence type="ECO:0000256" key="8">
    <source>
        <dbReference type="ARBA" id="ARBA00023004"/>
    </source>
</evidence>
<dbReference type="EMBL" id="QEKO01000001">
    <property type="protein sequence ID" value="PVY68302.1"/>
    <property type="molecule type" value="Genomic_DNA"/>
</dbReference>
<evidence type="ECO:0000256" key="14">
    <source>
        <dbReference type="PROSITE-ProRule" id="PRU01360"/>
    </source>
</evidence>
<dbReference type="InterPro" id="IPR000531">
    <property type="entry name" value="Beta-barrel_TonB"/>
</dbReference>
<evidence type="ECO:0000256" key="12">
    <source>
        <dbReference type="ARBA" id="ARBA00023170"/>
    </source>
</evidence>
<feature type="short sequence motif" description="TonB C-terminal box" evidence="15">
    <location>
        <begin position="693"/>
        <end position="710"/>
    </location>
</feature>
<keyword evidence="13 14" id="KW-0998">Cell outer membrane</keyword>
<dbReference type="GO" id="GO:0009279">
    <property type="term" value="C:cell outer membrane"/>
    <property type="evidence" value="ECO:0007669"/>
    <property type="project" value="UniProtKB-SubCell"/>
</dbReference>
<accession>A0A2U1CQY0</accession>
<dbReference type="OrthoDB" id="5346107at2"/>
<evidence type="ECO:0000256" key="13">
    <source>
        <dbReference type="ARBA" id="ARBA00023237"/>
    </source>
</evidence>
<name>A0A2U1CQY0_9BURK</name>
<evidence type="ECO:0000256" key="9">
    <source>
        <dbReference type="ARBA" id="ARBA00023065"/>
    </source>
</evidence>
<evidence type="ECO:0000256" key="2">
    <source>
        <dbReference type="ARBA" id="ARBA00009810"/>
    </source>
</evidence>
<protein>
    <submittedName>
        <fullName evidence="20">Iron complex outermembrane receptor protein</fullName>
    </submittedName>
</protein>
<dbReference type="InterPro" id="IPR012910">
    <property type="entry name" value="Plug_dom"/>
</dbReference>
<evidence type="ECO:0000256" key="10">
    <source>
        <dbReference type="ARBA" id="ARBA00023077"/>
    </source>
</evidence>
<dbReference type="AlphaFoldDB" id="A0A2U1CQY0"/>
<evidence type="ECO:0000256" key="6">
    <source>
        <dbReference type="ARBA" id="ARBA00022692"/>
    </source>
</evidence>
<evidence type="ECO:0000256" key="3">
    <source>
        <dbReference type="ARBA" id="ARBA00022448"/>
    </source>
</evidence>
<dbReference type="InterPro" id="IPR037066">
    <property type="entry name" value="Plug_dom_sf"/>
</dbReference>
<dbReference type="GO" id="GO:0015344">
    <property type="term" value="F:siderophore uptake transmembrane transporter activity"/>
    <property type="evidence" value="ECO:0007669"/>
    <property type="project" value="TreeGrafter"/>
</dbReference>
<feature type="domain" description="TonB-dependent receptor plug" evidence="19">
    <location>
        <begin position="72"/>
        <end position="165"/>
    </location>
</feature>
<dbReference type="InterPro" id="IPR039426">
    <property type="entry name" value="TonB-dep_rcpt-like"/>
</dbReference>